<keyword evidence="4 5" id="KW-0472">Membrane</keyword>
<feature type="transmembrane region" description="Helical" evidence="5">
    <location>
        <begin position="216"/>
        <end position="236"/>
    </location>
</feature>
<feature type="transmembrane region" description="Helical" evidence="5">
    <location>
        <begin position="391"/>
        <end position="420"/>
    </location>
</feature>
<reference evidence="6" key="1">
    <citation type="submission" date="2021-01" db="EMBL/GenBank/DDBJ databases">
        <authorList>
            <person name="Corre E."/>
            <person name="Pelletier E."/>
            <person name="Niang G."/>
            <person name="Scheremetjew M."/>
            <person name="Finn R."/>
            <person name="Kale V."/>
            <person name="Holt S."/>
            <person name="Cochrane G."/>
            <person name="Meng A."/>
            <person name="Brown T."/>
            <person name="Cohen L."/>
        </authorList>
    </citation>
    <scope>NUCLEOTIDE SEQUENCE</scope>
</reference>
<evidence type="ECO:0000256" key="3">
    <source>
        <dbReference type="ARBA" id="ARBA00022989"/>
    </source>
</evidence>
<dbReference type="AlphaFoldDB" id="A0A7S1AZF9"/>
<sequence>MEELSETVPVVTVRDKVRASVKPLIDAAELLGTNVGCDEGDQALPDDGTGMVVEGKIAFERRESIFTEELLDKLDESQKAKLVNSSEGKLFQISVFILTAVMGALVPLATQYSKDYPSTYKKEVEDGWHTESCTGLEHTVKECGQAMLYAPTVQLFLESMFSLSIGLSITHVMSGKPGVESCFKVDRLKMIAPIAFIYAVGDLIQLVIIGRTSASFFIIVGQLKLIGVAILTQFVLGRGQTTVQWLMLLAITLVSFLYCDLEMAHQGRGGGEVAVVGLVGSLAKVFLSAFNSVLTERAFKAAPNEAIWVNQVQLKLCSVPFSLMFVILTDLLYCSGDTCLLRAGPFHDMGLKVALLTLTQAIQNFVVGLVYKKVNAVVKYLATAQSLWIVYVAGVLLAGGALYFDLSCVVVLMVVVVIAYSMAKATPPPKPAVEAGPLPMVEMRAKQ</sequence>
<name>A0A7S1AZF9_NOCSC</name>
<accession>A0A7S1AZF9</accession>
<comment type="subcellular location">
    <subcellularLocation>
        <location evidence="1">Membrane</location>
        <topology evidence="1">Multi-pass membrane protein</topology>
    </subcellularLocation>
</comment>
<gene>
    <name evidence="6" type="ORF">NSCI0253_LOCUS42995</name>
</gene>
<evidence type="ECO:0000313" key="6">
    <source>
        <dbReference type="EMBL" id="CAD8868639.1"/>
    </source>
</evidence>
<dbReference type="InterPro" id="IPR007271">
    <property type="entry name" value="Nuc_sug_transpt"/>
</dbReference>
<keyword evidence="2 5" id="KW-0812">Transmembrane</keyword>
<protein>
    <submittedName>
        <fullName evidence="6">Uncharacterized protein</fullName>
    </submittedName>
</protein>
<dbReference type="GO" id="GO:0000139">
    <property type="term" value="C:Golgi membrane"/>
    <property type="evidence" value="ECO:0007669"/>
    <property type="project" value="InterPro"/>
</dbReference>
<evidence type="ECO:0000256" key="1">
    <source>
        <dbReference type="ARBA" id="ARBA00004141"/>
    </source>
</evidence>
<feature type="transmembrane region" description="Helical" evidence="5">
    <location>
        <begin position="313"/>
        <end position="333"/>
    </location>
</feature>
<feature type="transmembrane region" description="Helical" evidence="5">
    <location>
        <begin position="90"/>
        <end position="112"/>
    </location>
</feature>
<feature type="transmembrane region" description="Helical" evidence="5">
    <location>
        <begin position="242"/>
        <end position="261"/>
    </location>
</feature>
<evidence type="ECO:0000256" key="2">
    <source>
        <dbReference type="ARBA" id="ARBA00022692"/>
    </source>
</evidence>
<evidence type="ECO:0000256" key="4">
    <source>
        <dbReference type="ARBA" id="ARBA00023136"/>
    </source>
</evidence>
<feature type="transmembrane region" description="Helical" evidence="5">
    <location>
        <begin position="190"/>
        <end position="209"/>
    </location>
</feature>
<dbReference type="PANTHER" id="PTHR10231">
    <property type="entry name" value="NUCLEOTIDE-SUGAR TRANSMEMBRANE TRANSPORTER"/>
    <property type="match status" value="1"/>
</dbReference>
<dbReference type="Pfam" id="PF04142">
    <property type="entry name" value="Nuc_sug_transp"/>
    <property type="match status" value="1"/>
</dbReference>
<organism evidence="6">
    <name type="scientific">Noctiluca scintillans</name>
    <name type="common">Sea sparkle</name>
    <name type="synonym">Red tide dinoflagellate</name>
    <dbReference type="NCBI Taxonomy" id="2966"/>
    <lineage>
        <taxon>Eukaryota</taxon>
        <taxon>Sar</taxon>
        <taxon>Alveolata</taxon>
        <taxon>Dinophyceae</taxon>
        <taxon>Noctilucales</taxon>
        <taxon>Noctilucaceae</taxon>
        <taxon>Noctiluca</taxon>
    </lineage>
</organism>
<dbReference type="GO" id="GO:0015165">
    <property type="term" value="F:pyrimidine nucleotide-sugar transmembrane transporter activity"/>
    <property type="evidence" value="ECO:0007669"/>
    <property type="project" value="InterPro"/>
</dbReference>
<feature type="transmembrane region" description="Helical" evidence="5">
    <location>
        <begin position="273"/>
        <end position="293"/>
    </location>
</feature>
<keyword evidence="3 5" id="KW-1133">Transmembrane helix</keyword>
<proteinExistence type="predicted"/>
<feature type="transmembrane region" description="Helical" evidence="5">
    <location>
        <begin position="353"/>
        <end position="371"/>
    </location>
</feature>
<dbReference type="EMBL" id="HBFQ01060736">
    <property type="protein sequence ID" value="CAD8868639.1"/>
    <property type="molecule type" value="Transcribed_RNA"/>
</dbReference>
<evidence type="ECO:0000256" key="5">
    <source>
        <dbReference type="SAM" id="Phobius"/>
    </source>
</evidence>